<dbReference type="SUPFAM" id="SSF51621">
    <property type="entry name" value="Phosphoenolpyruvate/pyruvate domain"/>
    <property type="match status" value="1"/>
</dbReference>
<evidence type="ECO:0000313" key="6">
    <source>
        <dbReference type="Proteomes" id="UP000245768"/>
    </source>
</evidence>
<dbReference type="Pfam" id="PF03328">
    <property type="entry name" value="HpcH_HpaI"/>
    <property type="match status" value="1"/>
</dbReference>
<feature type="domain" description="HpcH/HpaI aldolase/citrate lyase" evidence="4">
    <location>
        <begin position="50"/>
        <end position="264"/>
    </location>
</feature>
<dbReference type="PANTHER" id="PTHR30502">
    <property type="entry name" value="2-KETO-3-DEOXY-L-RHAMNONATE ALDOLASE"/>
    <property type="match status" value="1"/>
</dbReference>
<organism evidence="5 6">
    <name type="scientific">Acaromyces ingoldii</name>
    <dbReference type="NCBI Taxonomy" id="215250"/>
    <lineage>
        <taxon>Eukaryota</taxon>
        <taxon>Fungi</taxon>
        <taxon>Dikarya</taxon>
        <taxon>Basidiomycota</taxon>
        <taxon>Ustilaginomycotina</taxon>
        <taxon>Exobasidiomycetes</taxon>
        <taxon>Exobasidiales</taxon>
        <taxon>Cryptobasidiaceae</taxon>
        <taxon>Acaromyces</taxon>
    </lineage>
</organism>
<evidence type="ECO:0000256" key="1">
    <source>
        <dbReference type="ARBA" id="ARBA00005568"/>
    </source>
</evidence>
<dbReference type="GO" id="GO:0005737">
    <property type="term" value="C:cytoplasm"/>
    <property type="evidence" value="ECO:0007669"/>
    <property type="project" value="TreeGrafter"/>
</dbReference>
<dbReference type="InterPro" id="IPR015813">
    <property type="entry name" value="Pyrv/PenolPyrv_kinase-like_dom"/>
</dbReference>
<evidence type="ECO:0000256" key="2">
    <source>
        <dbReference type="ARBA" id="ARBA00022723"/>
    </source>
</evidence>
<keyword evidence="6" id="KW-1185">Reference proteome</keyword>
<keyword evidence="2" id="KW-0479">Metal-binding</keyword>
<dbReference type="PANTHER" id="PTHR30502:SF0">
    <property type="entry name" value="PHOSPHOENOLPYRUVATE CARBOXYLASE FAMILY PROTEIN"/>
    <property type="match status" value="1"/>
</dbReference>
<dbReference type="InterPro" id="IPR050251">
    <property type="entry name" value="HpcH-HpaI_aldolase"/>
</dbReference>
<dbReference type="GO" id="GO:0046872">
    <property type="term" value="F:metal ion binding"/>
    <property type="evidence" value="ECO:0007669"/>
    <property type="project" value="UniProtKB-KW"/>
</dbReference>
<keyword evidence="3" id="KW-0456">Lyase</keyword>
<dbReference type="STRING" id="215250.A0A316YLY6"/>
<protein>
    <submittedName>
        <fullName evidence="5">HpcH/HpaI aldolase</fullName>
    </submittedName>
</protein>
<dbReference type="InterPro" id="IPR005000">
    <property type="entry name" value="Aldolase/citrate-lyase_domain"/>
</dbReference>
<dbReference type="GeneID" id="37047182"/>
<reference evidence="5 6" key="1">
    <citation type="journal article" date="2018" name="Mol. Biol. Evol.">
        <title>Broad Genomic Sampling Reveals a Smut Pathogenic Ancestry of the Fungal Clade Ustilaginomycotina.</title>
        <authorList>
            <person name="Kijpornyongpan T."/>
            <person name="Mondo S.J."/>
            <person name="Barry K."/>
            <person name="Sandor L."/>
            <person name="Lee J."/>
            <person name="Lipzen A."/>
            <person name="Pangilinan J."/>
            <person name="LaButti K."/>
            <person name="Hainaut M."/>
            <person name="Henrissat B."/>
            <person name="Grigoriev I.V."/>
            <person name="Spatafora J.W."/>
            <person name="Aime M.C."/>
        </authorList>
    </citation>
    <scope>NUCLEOTIDE SEQUENCE [LARGE SCALE GENOMIC DNA]</scope>
    <source>
        <strain evidence="5 6">MCA 4198</strain>
    </source>
</reference>
<proteinExistence type="inferred from homology"/>
<name>A0A316YLY6_9BASI</name>
<accession>A0A316YLY6</accession>
<dbReference type="AlphaFoldDB" id="A0A316YLY6"/>
<dbReference type="InParanoid" id="A0A316YLY6"/>
<sequence length="286" mass="30753">MATVTTAAMTLATALDESLTKILVPNVVRDRLRADRVFSSLSVRLVRTVEIVSIAKLAGFETLLFDLEHSSLSLETTAQLSQAALLAGICPLVRVPYNSSEWISRVLDAGAQGVVVPHIKTVQDVKNAVNWSRFYPRGSRSVTAGLPHFAFRHVPLAEANEACNESTIVIPMIETREALDIVDDIAAVPGIDVLLIGTNDLTVELGIPGQYDDPKIEAAYMKVIAAASKHGVAVGVGGLHSRMDLVERFLGLGARYVMAGTDQPLLQAGCVANHKIMEAICARMEK</sequence>
<dbReference type="Proteomes" id="UP000245768">
    <property type="component" value="Unassembled WGS sequence"/>
</dbReference>
<dbReference type="RefSeq" id="XP_025375943.1">
    <property type="nucleotide sequence ID" value="XM_025525266.1"/>
</dbReference>
<dbReference type="OrthoDB" id="1621678at2759"/>
<dbReference type="Gene3D" id="3.20.20.60">
    <property type="entry name" value="Phosphoenolpyruvate-binding domains"/>
    <property type="match status" value="1"/>
</dbReference>
<dbReference type="GO" id="GO:0016832">
    <property type="term" value="F:aldehyde-lyase activity"/>
    <property type="evidence" value="ECO:0007669"/>
    <property type="project" value="TreeGrafter"/>
</dbReference>
<gene>
    <name evidence="5" type="ORF">FA10DRAFT_303675</name>
</gene>
<dbReference type="InterPro" id="IPR040442">
    <property type="entry name" value="Pyrv_kinase-like_dom_sf"/>
</dbReference>
<evidence type="ECO:0000313" key="5">
    <source>
        <dbReference type="EMBL" id="PWN88745.1"/>
    </source>
</evidence>
<evidence type="ECO:0000256" key="3">
    <source>
        <dbReference type="ARBA" id="ARBA00023239"/>
    </source>
</evidence>
<dbReference type="EMBL" id="KZ819638">
    <property type="protein sequence ID" value="PWN88745.1"/>
    <property type="molecule type" value="Genomic_DNA"/>
</dbReference>
<comment type="similarity">
    <text evidence="1">Belongs to the HpcH/HpaI aldolase family.</text>
</comment>
<evidence type="ECO:0000259" key="4">
    <source>
        <dbReference type="Pfam" id="PF03328"/>
    </source>
</evidence>